<evidence type="ECO:0000313" key="4">
    <source>
        <dbReference type="EMBL" id="VUZ46990.1"/>
    </source>
</evidence>
<dbReference type="OrthoDB" id="6253279at2759"/>
<keyword evidence="1" id="KW-1133">Transmembrane helix</keyword>
<dbReference type="InterPro" id="IPR000742">
    <property type="entry name" value="EGF"/>
</dbReference>
<dbReference type="SUPFAM" id="SSF57196">
    <property type="entry name" value="EGF/Laminin"/>
    <property type="match status" value="1"/>
</dbReference>
<evidence type="ECO:0000259" key="2">
    <source>
        <dbReference type="PROSITE" id="PS00022"/>
    </source>
</evidence>
<evidence type="ECO:0000313" key="5">
    <source>
        <dbReference type="Proteomes" id="UP000274504"/>
    </source>
</evidence>
<keyword evidence="6" id="KW-1185">Reference proteome</keyword>
<reference evidence="4 6" key="3">
    <citation type="submission" date="2019-07" db="EMBL/GenBank/DDBJ databases">
        <authorList>
            <person name="Jastrzebski P J."/>
            <person name="Paukszto L."/>
            <person name="Jastrzebski P J."/>
        </authorList>
    </citation>
    <scope>NUCLEOTIDE SEQUENCE [LARGE SCALE GENOMIC DNA]</scope>
    <source>
        <strain evidence="4 6">WMS-il1</strain>
    </source>
</reference>
<dbReference type="Proteomes" id="UP000274504">
    <property type="component" value="Unassembled WGS sequence"/>
</dbReference>
<feature type="transmembrane region" description="Helical" evidence="1">
    <location>
        <begin position="20"/>
        <end position="41"/>
    </location>
</feature>
<evidence type="ECO:0000256" key="1">
    <source>
        <dbReference type="SAM" id="Phobius"/>
    </source>
</evidence>
<evidence type="ECO:0000313" key="3">
    <source>
        <dbReference type="EMBL" id="VDL20441.1"/>
    </source>
</evidence>
<feature type="domain" description="EGF-like" evidence="2">
    <location>
        <begin position="81"/>
        <end position="92"/>
    </location>
</feature>
<proteinExistence type="predicted"/>
<dbReference type="EMBL" id="CABIJS010000222">
    <property type="protein sequence ID" value="VUZ46990.1"/>
    <property type="molecule type" value="Genomic_DNA"/>
</dbReference>
<evidence type="ECO:0000313" key="7">
    <source>
        <dbReference type="WBParaSite" id="HDID_0000262801-mRNA-1"/>
    </source>
</evidence>
<dbReference type="Proteomes" id="UP000321570">
    <property type="component" value="Unassembled WGS sequence"/>
</dbReference>
<dbReference type="Gene3D" id="2.10.25.10">
    <property type="entry name" value="Laminin"/>
    <property type="match status" value="1"/>
</dbReference>
<dbReference type="EMBL" id="UYSG01000671">
    <property type="protein sequence ID" value="VDL20441.1"/>
    <property type="molecule type" value="Genomic_DNA"/>
</dbReference>
<keyword evidence="1" id="KW-0812">Transmembrane</keyword>
<organism evidence="7">
    <name type="scientific">Hymenolepis diminuta</name>
    <name type="common">Rat tapeworm</name>
    <dbReference type="NCBI Taxonomy" id="6216"/>
    <lineage>
        <taxon>Eukaryota</taxon>
        <taxon>Metazoa</taxon>
        <taxon>Spiralia</taxon>
        <taxon>Lophotrochozoa</taxon>
        <taxon>Platyhelminthes</taxon>
        <taxon>Cestoda</taxon>
        <taxon>Eucestoda</taxon>
        <taxon>Cyclophyllidea</taxon>
        <taxon>Hymenolepididae</taxon>
        <taxon>Hymenolepis</taxon>
    </lineage>
</organism>
<evidence type="ECO:0000313" key="6">
    <source>
        <dbReference type="Proteomes" id="UP000321570"/>
    </source>
</evidence>
<name>A0A0R3SD90_HYMDI</name>
<reference evidence="7" key="1">
    <citation type="submission" date="2017-02" db="UniProtKB">
        <authorList>
            <consortium name="WormBaseParasite"/>
        </authorList>
    </citation>
    <scope>IDENTIFICATION</scope>
</reference>
<protein>
    <submittedName>
        <fullName evidence="7">EGF-like domain-containing protein</fullName>
    </submittedName>
</protein>
<dbReference type="PROSITE" id="PS00022">
    <property type="entry name" value="EGF_1"/>
    <property type="match status" value="1"/>
</dbReference>
<sequence>MPLKLYIKSSLLTVPHSQSLAIMASSTISFLSLLTLSLFFLTVGGRTFIRKCPNRTPVCSHGQCLKRINYDEGNMVVETECICDPDYYGKACTIFIKTEWDKAEIVSPMDTSYFSWADFDEDYADEFGKYK</sequence>
<gene>
    <name evidence="3" type="ORF">HDID_LOCUS2629</name>
    <name evidence="4" type="ORF">WMSIL1_LOCUS6686</name>
</gene>
<dbReference type="AlphaFoldDB" id="A0A0R3SD90"/>
<accession>A0A0R3SD90</accession>
<dbReference type="WBParaSite" id="HDID_0000262801-mRNA-1">
    <property type="protein sequence ID" value="HDID_0000262801-mRNA-1"/>
    <property type="gene ID" value="HDID_0000262801"/>
</dbReference>
<reference evidence="3 5" key="2">
    <citation type="submission" date="2018-11" db="EMBL/GenBank/DDBJ databases">
        <authorList>
            <consortium name="Pathogen Informatics"/>
        </authorList>
    </citation>
    <scope>NUCLEOTIDE SEQUENCE [LARGE SCALE GENOMIC DNA]</scope>
</reference>
<keyword evidence="1" id="KW-0472">Membrane</keyword>